<dbReference type="Gene3D" id="1.20.1070.10">
    <property type="entry name" value="Rhodopsin 7-helix transmembrane proteins"/>
    <property type="match status" value="2"/>
</dbReference>
<comment type="similarity">
    <text evidence="12">Belongs to the G-protein coupled receptor 1 family.</text>
</comment>
<evidence type="ECO:0000256" key="11">
    <source>
        <dbReference type="ARBA" id="ARBA00023224"/>
    </source>
</evidence>
<feature type="transmembrane region" description="Helical" evidence="13">
    <location>
        <begin position="477"/>
        <end position="496"/>
    </location>
</feature>
<evidence type="ECO:0000256" key="5">
    <source>
        <dbReference type="ARBA" id="ARBA00022692"/>
    </source>
</evidence>
<gene>
    <name evidence="15" type="ORF">QTO34_003606</name>
</gene>
<keyword evidence="10 12" id="KW-0675">Receptor</keyword>
<feature type="transmembrane region" description="Helical" evidence="13">
    <location>
        <begin position="614"/>
        <end position="637"/>
    </location>
</feature>
<keyword evidence="16" id="KW-1185">Reference proteome</keyword>
<dbReference type="GO" id="GO:0004930">
    <property type="term" value="F:G protein-coupled receptor activity"/>
    <property type="evidence" value="ECO:0007669"/>
    <property type="project" value="UniProtKB-KW"/>
</dbReference>
<feature type="transmembrane region" description="Helical" evidence="13">
    <location>
        <begin position="275"/>
        <end position="295"/>
    </location>
</feature>
<evidence type="ECO:0000256" key="9">
    <source>
        <dbReference type="ARBA" id="ARBA00023136"/>
    </source>
</evidence>
<comment type="caution">
    <text evidence="15">The sequence shown here is derived from an EMBL/GenBank/DDBJ whole genome shotgun (WGS) entry which is preliminary data.</text>
</comment>
<feature type="transmembrane region" description="Helical" evidence="13">
    <location>
        <begin position="64"/>
        <end position="86"/>
    </location>
</feature>
<evidence type="ECO:0000256" key="12">
    <source>
        <dbReference type="RuleBase" id="RU000688"/>
    </source>
</evidence>
<feature type="domain" description="G-protein coupled receptors family 1 profile" evidence="14">
    <location>
        <begin position="417"/>
        <end position="666"/>
    </location>
</feature>
<feature type="transmembrane region" description="Helical" evidence="13">
    <location>
        <begin position="214"/>
        <end position="231"/>
    </location>
</feature>
<evidence type="ECO:0000256" key="1">
    <source>
        <dbReference type="ARBA" id="ARBA00003929"/>
    </source>
</evidence>
<dbReference type="PRINTS" id="PR00237">
    <property type="entry name" value="GPCRRHODOPSN"/>
</dbReference>
<dbReference type="Pfam" id="PF13853">
    <property type="entry name" value="7tm_4"/>
    <property type="match status" value="2"/>
</dbReference>
<feature type="transmembrane region" description="Helical" evidence="13">
    <location>
        <begin position="402"/>
        <end position="427"/>
    </location>
</feature>
<feature type="transmembrane region" description="Helical" evidence="13">
    <location>
        <begin position="243"/>
        <end position="263"/>
    </location>
</feature>
<comment type="subcellular location">
    <subcellularLocation>
        <location evidence="2">Cell membrane</location>
        <topology evidence="2">Multi-pass membrane protein</topology>
    </subcellularLocation>
</comment>
<dbReference type="InterPro" id="IPR000276">
    <property type="entry name" value="GPCR_Rhodpsn"/>
</dbReference>
<accession>A0AA40HRT4</accession>
<comment type="function">
    <text evidence="1">Putative odorant or sperm cell receptor.</text>
</comment>
<feature type="transmembrane region" description="Helical" evidence="13">
    <location>
        <begin position="573"/>
        <end position="602"/>
    </location>
</feature>
<dbReference type="SUPFAM" id="SSF81321">
    <property type="entry name" value="Family A G protein-coupled receptor-like"/>
    <property type="match status" value="2"/>
</dbReference>
<feature type="transmembrane region" description="Helical" evidence="13">
    <location>
        <begin position="29"/>
        <end position="52"/>
    </location>
</feature>
<dbReference type="PANTHER" id="PTHR48001">
    <property type="entry name" value="OLFACTORY RECEPTOR"/>
    <property type="match status" value="1"/>
</dbReference>
<evidence type="ECO:0000256" key="4">
    <source>
        <dbReference type="ARBA" id="ARBA00022606"/>
    </source>
</evidence>
<reference evidence="15" key="1">
    <citation type="submission" date="2023-06" db="EMBL/GenBank/DDBJ databases">
        <title>Reference genome for the Northern bat (Eptesicus nilssonii), a most northern bat species.</title>
        <authorList>
            <person name="Laine V.N."/>
            <person name="Pulliainen A.T."/>
            <person name="Lilley T.M."/>
        </authorList>
    </citation>
    <scope>NUCLEOTIDE SEQUENCE</scope>
    <source>
        <strain evidence="15">BLF_Eptnil</strain>
        <tissue evidence="15">Kidney</tissue>
    </source>
</reference>
<feature type="transmembrane region" description="Helical" evidence="13">
    <location>
        <begin position="106"/>
        <end position="124"/>
    </location>
</feature>
<keyword evidence="6" id="KW-0552">Olfaction</keyword>
<name>A0AA40HRT4_CNENI</name>
<protein>
    <recommendedName>
        <fullName evidence="14">G-protein coupled receptors family 1 profile domain-containing protein</fullName>
    </recommendedName>
</protein>
<feature type="transmembrane region" description="Helical" evidence="13">
    <location>
        <begin position="649"/>
        <end position="668"/>
    </location>
</feature>
<dbReference type="GO" id="GO:0005886">
    <property type="term" value="C:plasma membrane"/>
    <property type="evidence" value="ECO:0007669"/>
    <property type="project" value="UniProtKB-SubCell"/>
</dbReference>
<feature type="domain" description="G-protein coupled receptors family 1 profile" evidence="14">
    <location>
        <begin position="45"/>
        <end position="293"/>
    </location>
</feature>
<evidence type="ECO:0000256" key="3">
    <source>
        <dbReference type="ARBA" id="ARBA00022475"/>
    </source>
</evidence>
<proteinExistence type="inferred from homology"/>
<keyword evidence="8 12" id="KW-0297">G-protein coupled receptor</keyword>
<evidence type="ECO:0000256" key="13">
    <source>
        <dbReference type="SAM" id="Phobius"/>
    </source>
</evidence>
<dbReference type="CDD" id="cd15918">
    <property type="entry name" value="7tmA_OR1_7-like"/>
    <property type="match status" value="1"/>
</dbReference>
<dbReference type="Proteomes" id="UP001177744">
    <property type="component" value="Unassembled WGS sequence"/>
</dbReference>
<feature type="transmembrane region" description="Helical" evidence="13">
    <location>
        <begin position="516"/>
        <end position="540"/>
    </location>
</feature>
<dbReference type="FunFam" id="1.20.1070.10:FF:000009">
    <property type="entry name" value="Olfactory receptor"/>
    <property type="match status" value="1"/>
</dbReference>
<evidence type="ECO:0000259" key="14">
    <source>
        <dbReference type="PROSITE" id="PS50262"/>
    </source>
</evidence>
<evidence type="ECO:0000313" key="16">
    <source>
        <dbReference type="Proteomes" id="UP001177744"/>
    </source>
</evidence>
<evidence type="ECO:0000256" key="8">
    <source>
        <dbReference type="ARBA" id="ARBA00023040"/>
    </source>
</evidence>
<evidence type="ECO:0000256" key="10">
    <source>
        <dbReference type="ARBA" id="ARBA00023170"/>
    </source>
</evidence>
<dbReference type="PROSITE" id="PS00237">
    <property type="entry name" value="G_PROTEIN_RECEP_F1_1"/>
    <property type="match status" value="1"/>
</dbReference>
<evidence type="ECO:0000256" key="7">
    <source>
        <dbReference type="ARBA" id="ARBA00022989"/>
    </source>
</evidence>
<dbReference type="InterPro" id="IPR017452">
    <property type="entry name" value="GPCR_Rhodpsn_7TM"/>
</dbReference>
<dbReference type="GO" id="GO:0004984">
    <property type="term" value="F:olfactory receptor activity"/>
    <property type="evidence" value="ECO:0007669"/>
    <property type="project" value="InterPro"/>
</dbReference>
<sequence length="688" mass="77129">MFARSPVLNQSGPTEFVFRVFTAVPEFQALLFLLFLLLYLMILCGNTAIIWAVCTHSSLHTPMYFFLSNLSFIEISYTTVVVPLMLSNIFGARKPISLAGCGAQMFFFVTLGSADCFLLAIMAYDRYVAICHPLHYTLIMTQKLCIQMVGCAVGLALYLSLQLTSLIFTLPFCGRLREINHFLCDVPPVLRLACADIHVHQAVLYVHPCADCPFILISVSYMFITLAILRIRSAEGRRRAFSTCSSHLTVVLLQYGFCALVYLRPQSSSSVDEDRQFALIYTFVTPLLNPLIYTLRNKDVKGALRNAIIMLLLTSEADASGTQQNLYSVAGGWERQNRKPKGSAHLPAMAVTNWYYIEVPCGDKKTLCSFLQINRNMHQGNQTSISEFLLLGLSNETEKQNLLYVLFLGMYLVTVVGNGLIILAISLDSYLHTPMYLFLANLSFADISSISTSVPKMLMNIQTKSQSISYESCITQMYFSIVFVVIDNFLLGVMAYDRFVAICHPLNYTTIMQPRLCILLTIIPWVLSNIVALTHTLLLLELCFCDNNTLSHFFCDLASLLKLSCSDTMINELVLFIVGLSVIIFPFALILFSYICIVRAVLIISSTEGKWKAFSTCASHLTVVLLFYGTIVGVYFFPSSTHPDDRDKIGAVLFTVVTPMMNPFIYSLRNKDIKGTLKKLINRKTSCL</sequence>
<keyword evidence="11 12" id="KW-0807">Transducer</keyword>
<dbReference type="InterPro" id="IPR000725">
    <property type="entry name" value="Olfact_rcpt"/>
</dbReference>
<dbReference type="AlphaFoldDB" id="A0AA40HRT4"/>
<keyword evidence="5 12" id="KW-0812">Transmembrane</keyword>
<dbReference type="EMBL" id="JAULJE010000013">
    <property type="protein sequence ID" value="KAK1335811.1"/>
    <property type="molecule type" value="Genomic_DNA"/>
</dbReference>
<keyword evidence="7 13" id="KW-1133">Transmembrane helix</keyword>
<dbReference type="FunFam" id="1.20.1070.10:FF:000001">
    <property type="entry name" value="Olfactory receptor"/>
    <property type="match status" value="1"/>
</dbReference>
<keyword evidence="9 13" id="KW-0472">Membrane</keyword>
<keyword evidence="3" id="KW-1003">Cell membrane</keyword>
<dbReference type="CDD" id="cd15225">
    <property type="entry name" value="7tmA_OR10A-like"/>
    <property type="match status" value="1"/>
</dbReference>
<dbReference type="PROSITE" id="PS50262">
    <property type="entry name" value="G_PROTEIN_RECEP_F1_2"/>
    <property type="match status" value="2"/>
</dbReference>
<evidence type="ECO:0000313" key="15">
    <source>
        <dbReference type="EMBL" id="KAK1335811.1"/>
    </source>
</evidence>
<dbReference type="PRINTS" id="PR00245">
    <property type="entry name" value="OLFACTORYR"/>
</dbReference>
<evidence type="ECO:0000256" key="2">
    <source>
        <dbReference type="ARBA" id="ARBA00004651"/>
    </source>
</evidence>
<evidence type="ECO:0000256" key="6">
    <source>
        <dbReference type="ARBA" id="ARBA00022725"/>
    </source>
</evidence>
<feature type="transmembrane region" description="Helical" evidence="13">
    <location>
        <begin position="144"/>
        <end position="168"/>
    </location>
</feature>
<organism evidence="15 16">
    <name type="scientific">Cnephaeus nilssonii</name>
    <name type="common">Northern bat</name>
    <name type="synonym">Eptesicus nilssonii</name>
    <dbReference type="NCBI Taxonomy" id="3371016"/>
    <lineage>
        <taxon>Eukaryota</taxon>
        <taxon>Metazoa</taxon>
        <taxon>Chordata</taxon>
        <taxon>Craniata</taxon>
        <taxon>Vertebrata</taxon>
        <taxon>Euteleostomi</taxon>
        <taxon>Mammalia</taxon>
        <taxon>Eutheria</taxon>
        <taxon>Laurasiatheria</taxon>
        <taxon>Chiroptera</taxon>
        <taxon>Yangochiroptera</taxon>
        <taxon>Vespertilionidae</taxon>
        <taxon>Cnephaeus</taxon>
    </lineage>
</organism>
<keyword evidence="4" id="KW-0716">Sensory transduction</keyword>